<dbReference type="Pfam" id="PF02784">
    <property type="entry name" value="Orn_Arg_deC_N"/>
    <property type="match status" value="1"/>
</dbReference>
<dbReference type="PIRSF" id="PIRSF001336">
    <property type="entry name" value="Arg_decrbxlase"/>
    <property type="match status" value="1"/>
</dbReference>
<feature type="domain" description="Orn/DAP/Arg decarboxylase 2 N-terminal" evidence="15">
    <location>
        <begin position="80"/>
        <end position="348"/>
    </location>
</feature>
<dbReference type="EC" id="4.1.1.19" evidence="12"/>
<protein>
    <recommendedName>
        <fullName evidence="12">Biosynthetic arginine decarboxylase</fullName>
        <shortName evidence="12">ADC</shortName>
        <ecNumber evidence="12">4.1.1.19</ecNumber>
    </recommendedName>
</protein>
<dbReference type="Pfam" id="PF17810">
    <property type="entry name" value="Arg_decarb_HB"/>
    <property type="match status" value="1"/>
</dbReference>
<keyword evidence="8 12" id="KW-0663">Pyridoxal phosphate</keyword>
<dbReference type="InterPro" id="IPR040634">
    <property type="entry name" value="Arg_decarb_HB"/>
</dbReference>
<dbReference type="GO" id="GO:0006527">
    <property type="term" value="P:L-arginine catabolic process"/>
    <property type="evidence" value="ECO:0007669"/>
    <property type="project" value="InterPro"/>
</dbReference>
<dbReference type="Gene3D" id="1.20.58.930">
    <property type="match status" value="1"/>
</dbReference>
<dbReference type="PANTHER" id="PTHR43295:SF9">
    <property type="entry name" value="BIOSYNTHETIC ARGININE DECARBOXYLASE"/>
    <property type="match status" value="1"/>
</dbReference>
<evidence type="ECO:0000256" key="5">
    <source>
        <dbReference type="ARBA" id="ARBA00022723"/>
    </source>
</evidence>
<dbReference type="Gene3D" id="2.40.37.10">
    <property type="entry name" value="Lyase, Ornithine Decarboxylase, Chain A, domain 1"/>
    <property type="match status" value="1"/>
</dbReference>
<dbReference type="PRINTS" id="PR01180">
    <property type="entry name" value="ARGDCRBXLASE"/>
</dbReference>
<proteinExistence type="inferred from homology"/>
<evidence type="ECO:0000259" key="16">
    <source>
        <dbReference type="Pfam" id="PF17810"/>
    </source>
</evidence>
<gene>
    <name evidence="12 18" type="primary">speA</name>
    <name evidence="18" type="ORF">KL86DES1_21961</name>
</gene>
<dbReference type="HAMAP" id="MF_01417">
    <property type="entry name" value="SpeA"/>
    <property type="match status" value="1"/>
</dbReference>
<keyword evidence="9 12" id="KW-0745">Spermidine biosynthesis</keyword>
<keyword evidence="6 12" id="KW-0210">Decarboxylase</keyword>
<comment type="function">
    <text evidence="3 12">Catalyzes the biosynthesis of agmatine from arginine.</text>
</comment>
<comment type="cofactor">
    <cofactor evidence="2 12">
        <name>Mg(2+)</name>
        <dbReference type="ChEBI" id="CHEBI:18420"/>
    </cofactor>
</comment>
<name>A0A212LA79_9BACT</name>
<feature type="modified residue" description="N6-(pyridoxal phosphate)lysine" evidence="12 13">
    <location>
        <position position="106"/>
    </location>
</feature>
<dbReference type="PROSITE" id="PS00878">
    <property type="entry name" value="ODR_DC_2_1"/>
    <property type="match status" value="1"/>
</dbReference>
<accession>A0A212LA79</accession>
<evidence type="ECO:0000256" key="2">
    <source>
        <dbReference type="ARBA" id="ARBA00001946"/>
    </source>
</evidence>
<dbReference type="InterPro" id="IPR000183">
    <property type="entry name" value="Orn/DAP/Arg_de-COase"/>
</dbReference>
<feature type="domain" description="Arginine decarboxylase helical bundle" evidence="16">
    <location>
        <begin position="374"/>
        <end position="453"/>
    </location>
</feature>
<dbReference type="PRINTS" id="PR01179">
    <property type="entry name" value="ODADCRBXLASE"/>
</dbReference>
<dbReference type="Pfam" id="PF17944">
    <property type="entry name" value="Arg_decarbox_C"/>
    <property type="match status" value="1"/>
</dbReference>
<dbReference type="RefSeq" id="WP_179981175.1">
    <property type="nucleotide sequence ID" value="NZ_LT608333.1"/>
</dbReference>
<dbReference type="GO" id="GO:0008295">
    <property type="term" value="P:spermidine biosynthetic process"/>
    <property type="evidence" value="ECO:0007669"/>
    <property type="project" value="UniProtKB-UniRule"/>
</dbReference>
<keyword evidence="5 12" id="KW-0479">Metal-binding</keyword>
<comment type="caution">
    <text evidence="12">Lacks conserved residue(s) required for the propagation of feature annotation.</text>
</comment>
<dbReference type="CDD" id="cd06830">
    <property type="entry name" value="PLPDE_III_ADC"/>
    <property type="match status" value="1"/>
</dbReference>
<comment type="pathway">
    <text evidence="12">Amine and polyamine biosynthesis; agmatine biosynthesis; agmatine from L-arginine: step 1/1.</text>
</comment>
<evidence type="ECO:0000259" key="17">
    <source>
        <dbReference type="Pfam" id="PF17944"/>
    </source>
</evidence>
<dbReference type="GO" id="GO:0046872">
    <property type="term" value="F:metal ion binding"/>
    <property type="evidence" value="ECO:0007669"/>
    <property type="project" value="UniProtKB-KW"/>
</dbReference>
<evidence type="ECO:0000256" key="4">
    <source>
        <dbReference type="ARBA" id="ARBA00008357"/>
    </source>
</evidence>
<dbReference type="SUPFAM" id="SSF51419">
    <property type="entry name" value="PLP-binding barrel"/>
    <property type="match status" value="1"/>
</dbReference>
<dbReference type="SUPFAM" id="SSF50621">
    <property type="entry name" value="Alanine racemase C-terminal domain-like"/>
    <property type="match status" value="1"/>
</dbReference>
<feature type="domain" description="Arginine decarboxylase C-terminal helical" evidence="17">
    <location>
        <begin position="583"/>
        <end position="636"/>
    </location>
</feature>
<evidence type="ECO:0000256" key="8">
    <source>
        <dbReference type="ARBA" id="ARBA00022898"/>
    </source>
</evidence>
<evidence type="ECO:0000256" key="13">
    <source>
        <dbReference type="PIRSR" id="PIRSR001336-50"/>
    </source>
</evidence>
<dbReference type="PANTHER" id="PTHR43295">
    <property type="entry name" value="ARGININE DECARBOXYLASE"/>
    <property type="match status" value="1"/>
</dbReference>
<dbReference type="InterPro" id="IPR029066">
    <property type="entry name" value="PLP-binding_barrel"/>
</dbReference>
<evidence type="ECO:0000256" key="7">
    <source>
        <dbReference type="ARBA" id="ARBA00022842"/>
    </source>
</evidence>
<evidence type="ECO:0000256" key="11">
    <source>
        <dbReference type="ARBA" id="ARBA00023239"/>
    </source>
</evidence>
<evidence type="ECO:0000256" key="9">
    <source>
        <dbReference type="ARBA" id="ARBA00023066"/>
    </source>
</evidence>
<dbReference type="InterPro" id="IPR022653">
    <property type="entry name" value="De-COase2_pyr-phos_BS"/>
</dbReference>
<organism evidence="18">
    <name type="scientific">uncultured Desulfovibrio sp</name>
    <dbReference type="NCBI Taxonomy" id="167968"/>
    <lineage>
        <taxon>Bacteria</taxon>
        <taxon>Pseudomonadati</taxon>
        <taxon>Thermodesulfobacteriota</taxon>
        <taxon>Desulfovibrionia</taxon>
        <taxon>Desulfovibrionales</taxon>
        <taxon>Desulfovibrionaceae</taxon>
        <taxon>Desulfovibrio</taxon>
        <taxon>environmental samples</taxon>
    </lineage>
</organism>
<dbReference type="NCBIfam" id="TIGR01273">
    <property type="entry name" value="speA"/>
    <property type="match status" value="1"/>
</dbReference>
<evidence type="ECO:0000256" key="14">
    <source>
        <dbReference type="PIRSR" id="PIRSR600183-50"/>
    </source>
</evidence>
<dbReference type="InterPro" id="IPR002985">
    <property type="entry name" value="Arg_decrbxlase"/>
</dbReference>
<comment type="catalytic activity">
    <reaction evidence="12">
        <text>L-arginine + H(+) = agmatine + CO2</text>
        <dbReference type="Rhea" id="RHEA:17641"/>
        <dbReference type="ChEBI" id="CHEBI:15378"/>
        <dbReference type="ChEBI" id="CHEBI:16526"/>
        <dbReference type="ChEBI" id="CHEBI:32682"/>
        <dbReference type="ChEBI" id="CHEBI:58145"/>
        <dbReference type="EC" id="4.1.1.19"/>
    </reaction>
</comment>
<dbReference type="GO" id="GO:0008792">
    <property type="term" value="F:arginine decarboxylase activity"/>
    <property type="evidence" value="ECO:0007669"/>
    <property type="project" value="UniProtKB-UniRule"/>
</dbReference>
<evidence type="ECO:0000256" key="6">
    <source>
        <dbReference type="ARBA" id="ARBA00022793"/>
    </source>
</evidence>
<feature type="active site" description="Proton donor" evidence="14">
    <location>
        <position position="505"/>
    </location>
</feature>
<evidence type="ECO:0000256" key="3">
    <source>
        <dbReference type="ARBA" id="ARBA00002257"/>
    </source>
</evidence>
<comment type="cofactor">
    <cofactor evidence="1 12 13">
        <name>pyridoxal 5'-phosphate</name>
        <dbReference type="ChEBI" id="CHEBI:597326"/>
    </cofactor>
</comment>
<dbReference type="AlphaFoldDB" id="A0A212LA79"/>
<dbReference type="InterPro" id="IPR022644">
    <property type="entry name" value="De-COase2_N"/>
</dbReference>
<evidence type="ECO:0000259" key="15">
    <source>
        <dbReference type="Pfam" id="PF02784"/>
    </source>
</evidence>
<dbReference type="EMBL" id="FMJC01000002">
    <property type="protein sequence ID" value="SCM74471.1"/>
    <property type="molecule type" value="Genomic_DNA"/>
</dbReference>
<evidence type="ECO:0000256" key="12">
    <source>
        <dbReference type="HAMAP-Rule" id="MF_01417"/>
    </source>
</evidence>
<keyword evidence="11 12" id="KW-0456">Lyase</keyword>
<keyword evidence="7 12" id="KW-0460">Magnesium</keyword>
<dbReference type="Gene3D" id="3.20.20.10">
    <property type="entry name" value="Alanine racemase"/>
    <property type="match status" value="1"/>
</dbReference>
<reference evidence="18" key="1">
    <citation type="submission" date="2016-08" db="EMBL/GenBank/DDBJ databases">
        <authorList>
            <person name="Seilhamer J.J."/>
        </authorList>
    </citation>
    <scope>NUCLEOTIDE SEQUENCE</scope>
    <source>
        <strain evidence="18">86-1</strain>
    </source>
</reference>
<keyword evidence="10 12" id="KW-0620">Polyamine biosynthesis</keyword>
<sequence>MAKNRALQQWRVEDSIELYGIRNWGAGYFDVSDAGEVVICPQGPKGPQVSIPEIISGLRDRGHDMPVLLRVENILDSRIANIHESFRKAIKNLGYTGAYRGVFPIKVNQQQQVVEKIAQFGAQYHHGLEVGSKAELIAAVSLMLDREACIICNGYKDEEFMDLGLQALRLGFNVFFVLEMPSELGVLLERSKVLGVRPNIGVRAKLAVKAGGHWTDSGGERSTFGLSPAQIVDVVDTLKAHDMLDCFKLLHYHLGSQVSNIRDIRTGVMEGTRLYAGLMEEGAPMGYLDLGGGLAVDYDGSHTNYISSRNYSLDEYCTDVVEAIMSTLDEANVPHPHIITESGRATVAYYSVLLFNVLDVSIVEEVQLPDVLPEGTPEPVQNLRETLANISLRNLQECYNDAIYYRDEMRQLFSMGRANLRERTLAERFFWAIIMRIAQEKTRLKNVPRDLADIDVSLADIYYGNFSVFQSLPDTWAIDQLFPVMPIHRLKEFPARHAIISDITCDSDGRIDQFIDPQGMKPTLELHPLRDGEEYYLGVFLVGAYQETLGDLHNLMGDTNVVSIRVADDGSYEYVREIRGDSVADILSYVEYDPRRILEDLRDTAEQAVRQGRISPSDRFSIMQAFEDGLRGYTYFER</sequence>
<dbReference type="Gene3D" id="1.10.287.3440">
    <property type="match status" value="1"/>
</dbReference>
<comment type="similarity">
    <text evidence="4 12">Belongs to the Orn/Lys/Arg decarboxylase class-II family. SpeA subfamily.</text>
</comment>
<evidence type="ECO:0000256" key="10">
    <source>
        <dbReference type="ARBA" id="ARBA00023115"/>
    </source>
</evidence>
<dbReference type="NCBIfam" id="NF003763">
    <property type="entry name" value="PRK05354.1"/>
    <property type="match status" value="1"/>
</dbReference>
<dbReference type="InterPro" id="IPR009006">
    <property type="entry name" value="Ala_racemase/Decarboxylase_C"/>
</dbReference>
<evidence type="ECO:0000256" key="1">
    <source>
        <dbReference type="ARBA" id="ARBA00001933"/>
    </source>
</evidence>
<dbReference type="UniPathway" id="UPA00186">
    <property type="reaction ID" value="UER00284"/>
</dbReference>
<dbReference type="InterPro" id="IPR041128">
    <property type="entry name" value="Arg_decarbox_C"/>
</dbReference>
<evidence type="ECO:0000313" key="18">
    <source>
        <dbReference type="EMBL" id="SCM74471.1"/>
    </source>
</evidence>